<keyword evidence="3" id="KW-1185">Reference proteome</keyword>
<dbReference type="InterPro" id="IPR001387">
    <property type="entry name" value="Cro/C1-type_HTH"/>
</dbReference>
<name>A0A6M4X9H7_9ACTN</name>
<proteinExistence type="predicted"/>
<protein>
    <submittedName>
        <fullName evidence="2">Helix-turn-helix domain-containing protein</fullName>
    </submittedName>
</protein>
<evidence type="ECO:0000313" key="2">
    <source>
        <dbReference type="EMBL" id="QJT06926.1"/>
    </source>
</evidence>
<organism evidence="2 3">
    <name type="scientific">Streptomyces asoensis</name>
    <dbReference type="NCBI Taxonomy" id="249586"/>
    <lineage>
        <taxon>Bacteria</taxon>
        <taxon>Bacillati</taxon>
        <taxon>Actinomycetota</taxon>
        <taxon>Actinomycetes</taxon>
        <taxon>Kitasatosporales</taxon>
        <taxon>Streptomycetaceae</taxon>
        <taxon>Streptomyces</taxon>
    </lineage>
</organism>
<dbReference type="EMBL" id="CP049838">
    <property type="protein sequence ID" value="QJT06926.1"/>
    <property type="molecule type" value="Genomic_DNA"/>
</dbReference>
<dbReference type="AlphaFoldDB" id="A0A6M4X9H7"/>
<accession>A0A6M4X9H7</accession>
<dbReference type="Proteomes" id="UP000502665">
    <property type="component" value="Chromosome"/>
</dbReference>
<dbReference type="Pfam" id="PF19054">
    <property type="entry name" value="DUF5753"/>
    <property type="match status" value="1"/>
</dbReference>
<reference evidence="2" key="1">
    <citation type="submission" date="2020-03" db="EMBL/GenBank/DDBJ databases">
        <title>Molecular networking-based the target discovery of potent antiproliferative macrolactams: 5/6/7/16 polycyclic ansamycins and glycosylated trienomycin from Streptomyces cacaoi subsp. asoensis.</title>
        <authorList>
            <person name="Liu L.-L."/>
        </authorList>
    </citation>
    <scope>NUCLEOTIDE SEQUENCE [LARGE SCALE GENOMIC DNA]</scope>
    <source>
        <strain evidence="2">H2S5</strain>
    </source>
</reference>
<dbReference type="PROSITE" id="PS50943">
    <property type="entry name" value="HTH_CROC1"/>
    <property type="match status" value="1"/>
</dbReference>
<sequence>MPWRPTVRFRAGRLSKKIGLSKCNLRTFEILLLISPSRERPTEHVSRRIYVPPRPPLTARRLRLAVELRKLRERAGMTATEAARTLGTSQGQLSNVESGRFGVSPERVRALARAYTCSDPAFIEALAGMAGDKTRGWWETFRDVLPPALLNIAELEHHATALRSANTAHIPGLLQTTDHAREIFRQVVPEFSRSDIELRVSHRLQRQALLDRNDPIPFRAVIHEAALRVPVGGPSAAKRQLEHLLEQSEREHITVQVIPFAIGAYPGSGQNIHYACGLLPQLDTVSLDQSHGPVLLDAEAQLEMYRILLDRMERVALEPSKSRDFIHDLIHDL</sequence>
<dbReference type="InterPro" id="IPR010982">
    <property type="entry name" value="Lambda_DNA-bd_dom_sf"/>
</dbReference>
<dbReference type="InterPro" id="IPR043917">
    <property type="entry name" value="DUF5753"/>
</dbReference>
<gene>
    <name evidence="2" type="ORF">G9272_20180</name>
</gene>
<dbReference type="SMART" id="SM00530">
    <property type="entry name" value="HTH_XRE"/>
    <property type="match status" value="1"/>
</dbReference>
<feature type="domain" description="HTH cro/C1-type" evidence="1">
    <location>
        <begin position="68"/>
        <end position="123"/>
    </location>
</feature>
<dbReference type="GO" id="GO:0003677">
    <property type="term" value="F:DNA binding"/>
    <property type="evidence" value="ECO:0007669"/>
    <property type="project" value="InterPro"/>
</dbReference>
<dbReference type="CDD" id="cd00093">
    <property type="entry name" value="HTH_XRE"/>
    <property type="match status" value="1"/>
</dbReference>
<evidence type="ECO:0000313" key="3">
    <source>
        <dbReference type="Proteomes" id="UP000502665"/>
    </source>
</evidence>
<evidence type="ECO:0000259" key="1">
    <source>
        <dbReference type="PROSITE" id="PS50943"/>
    </source>
</evidence>
<dbReference type="Pfam" id="PF13560">
    <property type="entry name" value="HTH_31"/>
    <property type="match status" value="1"/>
</dbReference>
<dbReference type="SUPFAM" id="SSF47413">
    <property type="entry name" value="lambda repressor-like DNA-binding domains"/>
    <property type="match status" value="1"/>
</dbReference>
<dbReference type="Gene3D" id="1.10.260.40">
    <property type="entry name" value="lambda repressor-like DNA-binding domains"/>
    <property type="match status" value="1"/>
</dbReference>